<organism evidence="1 2">
    <name type="scientific">Streptomyces rectiviolaceus</name>
    <dbReference type="NCBI Taxonomy" id="332591"/>
    <lineage>
        <taxon>Bacteria</taxon>
        <taxon>Bacillati</taxon>
        <taxon>Actinomycetota</taxon>
        <taxon>Actinomycetes</taxon>
        <taxon>Kitasatosporales</taxon>
        <taxon>Streptomycetaceae</taxon>
        <taxon>Streptomyces</taxon>
    </lineage>
</organism>
<evidence type="ECO:0000313" key="1">
    <source>
        <dbReference type="EMBL" id="GAA3097045.1"/>
    </source>
</evidence>
<accession>A0ABP6MDT6</accession>
<comment type="caution">
    <text evidence="1">The sequence shown here is derived from an EMBL/GenBank/DDBJ whole genome shotgun (WGS) entry which is preliminary data.</text>
</comment>
<dbReference type="Proteomes" id="UP001501637">
    <property type="component" value="Unassembled WGS sequence"/>
</dbReference>
<gene>
    <name evidence="1" type="ORF">GCM10010449_20640</name>
</gene>
<protein>
    <submittedName>
        <fullName evidence="1">Uncharacterized protein</fullName>
    </submittedName>
</protein>
<reference evidence="2" key="1">
    <citation type="journal article" date="2019" name="Int. J. Syst. Evol. Microbiol.">
        <title>The Global Catalogue of Microorganisms (GCM) 10K type strain sequencing project: providing services to taxonomists for standard genome sequencing and annotation.</title>
        <authorList>
            <consortium name="The Broad Institute Genomics Platform"/>
            <consortium name="The Broad Institute Genome Sequencing Center for Infectious Disease"/>
            <person name="Wu L."/>
            <person name="Ma J."/>
        </authorList>
    </citation>
    <scope>NUCLEOTIDE SEQUENCE [LARGE SCALE GENOMIC DNA]</scope>
    <source>
        <strain evidence="2">JCM 9092</strain>
    </source>
</reference>
<dbReference type="EMBL" id="BAAAUG010000030">
    <property type="protein sequence ID" value="GAA3097045.1"/>
    <property type="molecule type" value="Genomic_DNA"/>
</dbReference>
<name>A0ABP6MDT6_9ACTN</name>
<sequence>MAPGFPESPFPAAEAVLAGPVRRQPCLFALGTGRALRSAMLAASGVGRCRTVSNGAERVSWLLLRAAAKQDIRLKSPRRGDISAHLSTHLSTHLSPRLRTVDVRKSG</sequence>
<proteinExistence type="predicted"/>
<evidence type="ECO:0000313" key="2">
    <source>
        <dbReference type="Proteomes" id="UP001501637"/>
    </source>
</evidence>
<keyword evidence="2" id="KW-1185">Reference proteome</keyword>